<feature type="transmembrane region" description="Helical" evidence="5">
    <location>
        <begin position="217"/>
        <end position="234"/>
    </location>
</feature>
<dbReference type="PANTHER" id="PTHR23514:SF13">
    <property type="entry name" value="INNER MEMBRANE PROTEIN YBJJ"/>
    <property type="match status" value="1"/>
</dbReference>
<evidence type="ECO:0000256" key="1">
    <source>
        <dbReference type="ARBA" id="ARBA00004141"/>
    </source>
</evidence>
<evidence type="ECO:0000313" key="7">
    <source>
        <dbReference type="Proteomes" id="UP001501495"/>
    </source>
</evidence>
<feature type="transmembrane region" description="Helical" evidence="5">
    <location>
        <begin position="21"/>
        <end position="40"/>
    </location>
</feature>
<evidence type="ECO:0000256" key="3">
    <source>
        <dbReference type="ARBA" id="ARBA00022989"/>
    </source>
</evidence>
<proteinExistence type="predicted"/>
<dbReference type="InterPro" id="IPR036259">
    <property type="entry name" value="MFS_trans_sf"/>
</dbReference>
<dbReference type="Pfam" id="PF07690">
    <property type="entry name" value="MFS_1"/>
    <property type="match status" value="1"/>
</dbReference>
<keyword evidence="2 5" id="KW-0812">Transmembrane</keyword>
<dbReference type="InterPro" id="IPR051788">
    <property type="entry name" value="MFS_Transporter"/>
</dbReference>
<feature type="transmembrane region" description="Helical" evidence="5">
    <location>
        <begin position="52"/>
        <end position="72"/>
    </location>
</feature>
<feature type="transmembrane region" description="Helical" evidence="5">
    <location>
        <begin position="381"/>
        <end position="399"/>
    </location>
</feature>
<dbReference type="PANTHER" id="PTHR23514">
    <property type="entry name" value="BYPASS OF STOP CODON PROTEIN 6"/>
    <property type="match status" value="1"/>
</dbReference>
<feature type="transmembrane region" description="Helical" evidence="5">
    <location>
        <begin position="84"/>
        <end position="103"/>
    </location>
</feature>
<evidence type="ECO:0000256" key="5">
    <source>
        <dbReference type="SAM" id="Phobius"/>
    </source>
</evidence>
<sequence>MVSTAPEHSETPSEVRAIRDAVGTAFIVAGVLFASLASRLPDIRSSLDLDNADLGLLLLAIAVGSLVALPSAGRLIDRWGAGAVVRLGAGLDLVGLVIASIAATSGSVAATAAGWVLYGVGIGVWDVAMNVEAAEVERRLGRTVMPRFHAGWSMGSIAGAAIGIPMAALHVPMPVHLIGAVVLVAAAGWWAGGRFAPVEQSTPDDAASAVRGRSAWLEPRTLAIGVMVLAFAMVEGTANDWLSLGLIDGYDVPHWAGVSGFALYVTAMTTGRLLGPPLLDRFGRAPVLWACAAAAAVGSLVTVYGGRVAQIETSWPVVAVGIAIWGLGASLGFPVGMSAAADDPTRAAARVSVVSTIGYGAFLAGPPLLGRLGDAIGTLESVLAVTVLMLPAAISVLAAREPRTTPVP</sequence>
<dbReference type="RefSeq" id="WP_344732092.1">
    <property type="nucleotide sequence ID" value="NZ_BAAAZH010000008.1"/>
</dbReference>
<feature type="transmembrane region" description="Helical" evidence="5">
    <location>
        <begin position="315"/>
        <end position="335"/>
    </location>
</feature>
<feature type="transmembrane region" description="Helical" evidence="5">
    <location>
        <begin position="150"/>
        <end position="169"/>
    </location>
</feature>
<gene>
    <name evidence="6" type="ORF">GCM10022215_09480</name>
</gene>
<dbReference type="CDD" id="cd17393">
    <property type="entry name" value="MFS_MosC_like"/>
    <property type="match status" value="1"/>
</dbReference>
<feature type="transmembrane region" description="Helical" evidence="5">
    <location>
        <begin position="347"/>
        <end position="369"/>
    </location>
</feature>
<accession>A0ABP7XDQ2</accession>
<name>A0ABP7XDQ2_9ACTN</name>
<comment type="caution">
    <text evidence="6">The sequence shown here is derived from an EMBL/GenBank/DDBJ whole genome shotgun (WGS) entry which is preliminary data.</text>
</comment>
<dbReference type="Gene3D" id="1.20.1250.20">
    <property type="entry name" value="MFS general substrate transporter like domains"/>
    <property type="match status" value="2"/>
</dbReference>
<evidence type="ECO:0000256" key="4">
    <source>
        <dbReference type="ARBA" id="ARBA00023136"/>
    </source>
</evidence>
<feature type="transmembrane region" description="Helical" evidence="5">
    <location>
        <begin position="175"/>
        <end position="196"/>
    </location>
</feature>
<feature type="transmembrane region" description="Helical" evidence="5">
    <location>
        <begin position="254"/>
        <end position="275"/>
    </location>
</feature>
<comment type="subcellular location">
    <subcellularLocation>
        <location evidence="1">Membrane</location>
        <topology evidence="1">Multi-pass membrane protein</topology>
    </subcellularLocation>
</comment>
<evidence type="ECO:0000256" key="2">
    <source>
        <dbReference type="ARBA" id="ARBA00022692"/>
    </source>
</evidence>
<keyword evidence="3 5" id="KW-1133">Transmembrane helix</keyword>
<dbReference type="SUPFAM" id="SSF103473">
    <property type="entry name" value="MFS general substrate transporter"/>
    <property type="match status" value="1"/>
</dbReference>
<reference evidence="7" key="1">
    <citation type="journal article" date="2019" name="Int. J. Syst. Evol. Microbiol.">
        <title>The Global Catalogue of Microorganisms (GCM) 10K type strain sequencing project: providing services to taxonomists for standard genome sequencing and annotation.</title>
        <authorList>
            <consortium name="The Broad Institute Genomics Platform"/>
            <consortium name="The Broad Institute Genome Sequencing Center for Infectious Disease"/>
            <person name="Wu L."/>
            <person name="Ma J."/>
        </authorList>
    </citation>
    <scope>NUCLEOTIDE SEQUENCE [LARGE SCALE GENOMIC DNA]</scope>
    <source>
        <strain evidence="7">JCM 16703</strain>
    </source>
</reference>
<dbReference type="InterPro" id="IPR011701">
    <property type="entry name" value="MFS"/>
</dbReference>
<dbReference type="Proteomes" id="UP001501495">
    <property type="component" value="Unassembled WGS sequence"/>
</dbReference>
<keyword evidence="7" id="KW-1185">Reference proteome</keyword>
<dbReference type="EMBL" id="BAAAZH010000008">
    <property type="protein sequence ID" value="GAA4112817.1"/>
    <property type="molecule type" value="Genomic_DNA"/>
</dbReference>
<evidence type="ECO:0000313" key="6">
    <source>
        <dbReference type="EMBL" id="GAA4112817.1"/>
    </source>
</evidence>
<protein>
    <submittedName>
        <fullName evidence="6">MFS transporter</fullName>
    </submittedName>
</protein>
<keyword evidence="4 5" id="KW-0472">Membrane</keyword>
<feature type="transmembrane region" description="Helical" evidence="5">
    <location>
        <begin position="287"/>
        <end position="309"/>
    </location>
</feature>
<organism evidence="6 7">
    <name type="scientific">Nocardioides fonticola</name>
    <dbReference type="NCBI Taxonomy" id="450363"/>
    <lineage>
        <taxon>Bacteria</taxon>
        <taxon>Bacillati</taxon>
        <taxon>Actinomycetota</taxon>
        <taxon>Actinomycetes</taxon>
        <taxon>Propionibacteriales</taxon>
        <taxon>Nocardioidaceae</taxon>
        <taxon>Nocardioides</taxon>
    </lineage>
</organism>
<feature type="transmembrane region" description="Helical" evidence="5">
    <location>
        <begin position="109"/>
        <end position="129"/>
    </location>
</feature>